<gene>
    <name evidence="1" type="ORF">RRG08_003472</name>
</gene>
<dbReference type="AlphaFoldDB" id="A0AAE0Y6J7"/>
<dbReference type="Proteomes" id="UP001283361">
    <property type="component" value="Unassembled WGS sequence"/>
</dbReference>
<name>A0AAE0Y6J7_9GAST</name>
<organism evidence="1 2">
    <name type="scientific">Elysia crispata</name>
    <name type="common">lettuce slug</name>
    <dbReference type="NCBI Taxonomy" id="231223"/>
    <lineage>
        <taxon>Eukaryota</taxon>
        <taxon>Metazoa</taxon>
        <taxon>Spiralia</taxon>
        <taxon>Lophotrochozoa</taxon>
        <taxon>Mollusca</taxon>
        <taxon>Gastropoda</taxon>
        <taxon>Heterobranchia</taxon>
        <taxon>Euthyneura</taxon>
        <taxon>Panpulmonata</taxon>
        <taxon>Sacoglossa</taxon>
        <taxon>Placobranchoidea</taxon>
        <taxon>Plakobranchidae</taxon>
        <taxon>Elysia</taxon>
    </lineage>
</organism>
<keyword evidence="2" id="KW-1185">Reference proteome</keyword>
<evidence type="ECO:0000313" key="2">
    <source>
        <dbReference type="Proteomes" id="UP001283361"/>
    </source>
</evidence>
<reference evidence="1" key="1">
    <citation type="journal article" date="2023" name="G3 (Bethesda)">
        <title>A reference genome for the long-term kleptoplast-retaining sea slug Elysia crispata morphotype clarki.</title>
        <authorList>
            <person name="Eastman K.E."/>
            <person name="Pendleton A.L."/>
            <person name="Shaikh M.A."/>
            <person name="Suttiyut T."/>
            <person name="Ogas R."/>
            <person name="Tomko P."/>
            <person name="Gavelis G."/>
            <person name="Widhalm J.R."/>
            <person name="Wisecaver J.H."/>
        </authorList>
    </citation>
    <scope>NUCLEOTIDE SEQUENCE</scope>
    <source>
        <strain evidence="1">ECLA1</strain>
    </source>
</reference>
<proteinExistence type="predicted"/>
<accession>A0AAE0Y6J7</accession>
<protein>
    <submittedName>
        <fullName evidence="1">Uncharacterized protein</fullName>
    </submittedName>
</protein>
<comment type="caution">
    <text evidence="1">The sequence shown here is derived from an EMBL/GenBank/DDBJ whole genome shotgun (WGS) entry which is preliminary data.</text>
</comment>
<dbReference type="EMBL" id="JAWDGP010006844">
    <property type="protein sequence ID" value="KAK3734564.1"/>
    <property type="molecule type" value="Genomic_DNA"/>
</dbReference>
<evidence type="ECO:0000313" key="1">
    <source>
        <dbReference type="EMBL" id="KAK3734564.1"/>
    </source>
</evidence>
<sequence>MMLTDGVGSSSETRRDRVMLRRGRVMLSDEVGSCSQTRMMLPDGVGSCSQLSLDHAHSQGRIMRTDEFG</sequence>